<dbReference type="NCBIfam" id="TIGR01427">
    <property type="entry name" value="PTS_IIC_fructo"/>
    <property type="match status" value="1"/>
</dbReference>
<keyword evidence="8 12" id="KW-0812">Transmembrane</keyword>
<feature type="transmembrane region" description="Helical" evidence="12">
    <location>
        <begin position="518"/>
        <end position="546"/>
    </location>
</feature>
<dbReference type="InterPro" id="IPR003353">
    <property type="entry name" value="PTS_IIB_fruc"/>
</dbReference>
<evidence type="ECO:0000256" key="12">
    <source>
        <dbReference type="SAM" id="Phobius"/>
    </source>
</evidence>
<evidence type="ECO:0000256" key="1">
    <source>
        <dbReference type="ARBA" id="ARBA00004429"/>
    </source>
</evidence>
<dbReference type="Gene3D" id="3.40.930.10">
    <property type="entry name" value="Mannitol-specific EII, Chain A"/>
    <property type="match status" value="1"/>
</dbReference>
<evidence type="ECO:0000313" key="16">
    <source>
        <dbReference type="EMBL" id="WZW99000.1"/>
    </source>
</evidence>
<feature type="domain" description="PTS EIIC type-2" evidence="15">
    <location>
        <begin position="328"/>
        <end position="699"/>
    </location>
</feature>
<dbReference type="Pfam" id="PF02302">
    <property type="entry name" value="PTS_IIB"/>
    <property type="match status" value="1"/>
</dbReference>
<evidence type="ECO:0000256" key="6">
    <source>
        <dbReference type="ARBA" id="ARBA00022679"/>
    </source>
</evidence>
<evidence type="ECO:0000256" key="8">
    <source>
        <dbReference type="ARBA" id="ARBA00022692"/>
    </source>
</evidence>
<gene>
    <name evidence="16" type="ORF">PCC79_01970</name>
</gene>
<keyword evidence="17" id="KW-1185">Reference proteome</keyword>
<keyword evidence="9" id="KW-0418">Kinase</keyword>
<evidence type="ECO:0000256" key="7">
    <source>
        <dbReference type="ARBA" id="ARBA00022683"/>
    </source>
</evidence>
<keyword evidence="10 12" id="KW-1133">Transmembrane helix</keyword>
<dbReference type="Pfam" id="PF02378">
    <property type="entry name" value="PTS_EIIC"/>
    <property type="match status" value="1"/>
</dbReference>
<dbReference type="InterPro" id="IPR016152">
    <property type="entry name" value="PTrfase/Anion_transptr"/>
</dbReference>
<dbReference type="Proteomes" id="UP001434337">
    <property type="component" value="Chromosome"/>
</dbReference>
<name>A0ABZ3C8W3_9ACTN</name>
<keyword evidence="3" id="KW-1003">Cell membrane</keyword>
<dbReference type="SUPFAM" id="SSF55804">
    <property type="entry name" value="Phoshotransferase/anion transport protein"/>
    <property type="match status" value="1"/>
</dbReference>
<feature type="domain" description="PTS EIIA type-2" evidence="13">
    <location>
        <begin position="2"/>
        <end position="145"/>
    </location>
</feature>
<dbReference type="InterPro" id="IPR006327">
    <property type="entry name" value="PTS_IIC_fruc"/>
</dbReference>
<evidence type="ECO:0000256" key="3">
    <source>
        <dbReference type="ARBA" id="ARBA00022475"/>
    </source>
</evidence>
<evidence type="ECO:0000256" key="5">
    <source>
        <dbReference type="ARBA" id="ARBA00022597"/>
    </source>
</evidence>
<dbReference type="PANTHER" id="PTHR30505:SF0">
    <property type="entry name" value="FRUCTOSE-LIKE PTS SYSTEM EIIBC COMPONENT-RELATED"/>
    <property type="match status" value="1"/>
</dbReference>
<feature type="domain" description="PTS EIIB type-2" evidence="14">
    <location>
        <begin position="201"/>
        <end position="296"/>
    </location>
</feature>
<dbReference type="InterPro" id="IPR003501">
    <property type="entry name" value="PTS_EIIB_2/3"/>
</dbReference>
<dbReference type="InterPro" id="IPR002178">
    <property type="entry name" value="PTS_EIIA_type-2_dom"/>
</dbReference>
<evidence type="ECO:0000313" key="17">
    <source>
        <dbReference type="Proteomes" id="UP001434337"/>
    </source>
</evidence>
<protein>
    <submittedName>
        <fullName evidence="16">Fructose-specific PTS transporter subunit EIIC</fullName>
    </submittedName>
</protein>
<dbReference type="Pfam" id="PF00359">
    <property type="entry name" value="PTS_EIIA_2"/>
    <property type="match status" value="1"/>
</dbReference>
<feature type="transmembrane region" description="Helical" evidence="12">
    <location>
        <begin position="484"/>
        <end position="506"/>
    </location>
</feature>
<dbReference type="InterPro" id="IPR003352">
    <property type="entry name" value="PTS_EIIC"/>
</dbReference>
<feature type="transmembrane region" description="Helical" evidence="12">
    <location>
        <begin position="566"/>
        <end position="588"/>
    </location>
</feature>
<feature type="transmembrane region" description="Helical" evidence="12">
    <location>
        <begin position="336"/>
        <end position="361"/>
    </location>
</feature>
<evidence type="ECO:0000256" key="11">
    <source>
        <dbReference type="ARBA" id="ARBA00023136"/>
    </source>
</evidence>
<dbReference type="PROSITE" id="PS51094">
    <property type="entry name" value="PTS_EIIA_TYPE_2"/>
    <property type="match status" value="1"/>
</dbReference>
<keyword evidence="4" id="KW-0597">Phosphoprotein</keyword>
<dbReference type="InterPro" id="IPR050864">
    <property type="entry name" value="Bacterial_PTS_Sugar_Transport"/>
</dbReference>
<keyword evidence="2" id="KW-0813">Transport</keyword>
<keyword evidence="7" id="KW-0598">Phosphotransferase system</keyword>
<dbReference type="PROSITE" id="PS51099">
    <property type="entry name" value="PTS_EIIB_TYPE_2"/>
    <property type="match status" value="1"/>
</dbReference>
<keyword evidence="6" id="KW-0808">Transferase</keyword>
<evidence type="ECO:0000259" key="14">
    <source>
        <dbReference type="PROSITE" id="PS51099"/>
    </source>
</evidence>
<dbReference type="RefSeq" id="WP_342372853.1">
    <property type="nucleotide sequence ID" value="NZ_CP115965.1"/>
</dbReference>
<evidence type="ECO:0000256" key="9">
    <source>
        <dbReference type="ARBA" id="ARBA00022777"/>
    </source>
</evidence>
<evidence type="ECO:0000259" key="13">
    <source>
        <dbReference type="PROSITE" id="PS51094"/>
    </source>
</evidence>
<dbReference type="CDD" id="cd05569">
    <property type="entry name" value="PTS_IIB_fructose"/>
    <property type="match status" value="1"/>
</dbReference>
<evidence type="ECO:0000256" key="2">
    <source>
        <dbReference type="ARBA" id="ARBA00022448"/>
    </source>
</evidence>
<dbReference type="InterPro" id="IPR013014">
    <property type="entry name" value="PTS_EIIC_2"/>
</dbReference>
<accession>A0ABZ3C8W3</accession>
<reference evidence="16 17" key="1">
    <citation type="journal article" date="2023" name="Environ Microbiome">
        <title>A coral-associated actinobacterium mitigates coral bleaching under heat stress.</title>
        <authorList>
            <person name="Li J."/>
            <person name="Zou Y."/>
            <person name="Li Q."/>
            <person name="Zhang J."/>
            <person name="Bourne D.G."/>
            <person name="Lyu Y."/>
            <person name="Liu C."/>
            <person name="Zhang S."/>
        </authorList>
    </citation>
    <scope>NUCLEOTIDE SEQUENCE [LARGE SCALE GENOMIC DNA]</scope>
    <source>
        <strain evidence="16 17">SCSIO 13291</strain>
    </source>
</reference>
<dbReference type="InterPro" id="IPR036095">
    <property type="entry name" value="PTS_EIIB-like_sf"/>
</dbReference>
<proteinExistence type="predicted"/>
<evidence type="ECO:0000259" key="15">
    <source>
        <dbReference type="PROSITE" id="PS51104"/>
    </source>
</evidence>
<evidence type="ECO:0000256" key="10">
    <source>
        <dbReference type="ARBA" id="ARBA00022989"/>
    </source>
</evidence>
<dbReference type="PROSITE" id="PS51104">
    <property type="entry name" value="PTS_EIIC_TYPE_2"/>
    <property type="match status" value="1"/>
</dbReference>
<feature type="transmembrane region" description="Helical" evidence="12">
    <location>
        <begin position="442"/>
        <end position="472"/>
    </location>
</feature>
<keyword evidence="5" id="KW-0762">Sugar transport</keyword>
<dbReference type="EMBL" id="CP115965">
    <property type="protein sequence ID" value="WZW99000.1"/>
    <property type="molecule type" value="Genomic_DNA"/>
</dbReference>
<organism evidence="16 17">
    <name type="scientific">Propioniciclava soli</name>
    <dbReference type="NCBI Taxonomy" id="2775081"/>
    <lineage>
        <taxon>Bacteria</taxon>
        <taxon>Bacillati</taxon>
        <taxon>Actinomycetota</taxon>
        <taxon>Actinomycetes</taxon>
        <taxon>Propionibacteriales</taxon>
        <taxon>Propionibacteriaceae</taxon>
        <taxon>Propioniciclava</taxon>
    </lineage>
</organism>
<dbReference type="Gene3D" id="3.40.50.2300">
    <property type="match status" value="1"/>
</dbReference>
<sequence length="701" mass="69130">MSLINEHLVRLDADLGSQKQDVIASLAQVVADAGRADAAGLTADAMDREGKAATGLPGGFAIPHCRSAAVSEASLAFARLSNPVDFGAKDGPADLVFLIAAAADGDADHLKLLTKLARALVKKDFLASLRAAQSPADVVALVDGVLNPPDAAASGAAGGVAAAGAAGAAGTGATAVSAATPDAATPDAATAGEAGADRPVIVAVTACPTGIAHTYMAADSLVAAGQEAGVDVQVETQGSGGVTPLPASVISGAVAAIFATDVGVKEKERFAGLPVIESGVKRGINEPAKMIEEALAASKNPNARRVSGVAGASDGAGEGAQLGWGKRIQQALMTGVSYMIPFVAAGGLLIALSFLVGGYGIALTPDCANLPAWAAGATAEQCASAGSYAALAYDLGPAAGLGPWLGGILNLVGSAAFGFLVPALSGYIAYALGGRPGIAPGFVGGAISVTLGAGFIGGLVTGLIAGLLAMWLASLKPPRWLAGLMPVVIIPLTVTLIVGGLMYLLLGAPLAAITNGLYAFLGGMTGGSVILLGIILGLMMCFDLGGPVNKAAYLFATAGLSAQTEASFQIMAAVMAAGMVPPLAMALATTVRKRLFTDPEIENGRTAWLLGASFISEGAIPFGAADPLRVIPSMMLGGAVTGALTMALGVGSRAPHGGIFVLFAIDNPIGFIIAILAGMIVGAVAVIAAKQFFGGKKAVAA</sequence>
<dbReference type="CDD" id="cd00211">
    <property type="entry name" value="PTS_IIA_fru"/>
    <property type="match status" value="1"/>
</dbReference>
<keyword evidence="11 12" id="KW-0472">Membrane</keyword>
<comment type="subcellular location">
    <subcellularLocation>
        <location evidence="1">Cell inner membrane</location>
        <topology evidence="1">Multi-pass membrane protein</topology>
    </subcellularLocation>
</comment>
<feature type="transmembrane region" description="Helical" evidence="12">
    <location>
        <begin position="669"/>
        <end position="689"/>
    </location>
</feature>
<dbReference type="PANTHER" id="PTHR30505">
    <property type="entry name" value="FRUCTOSE-LIKE PERMEASE"/>
    <property type="match status" value="1"/>
</dbReference>
<feature type="transmembrane region" description="Helical" evidence="12">
    <location>
        <begin position="404"/>
        <end position="430"/>
    </location>
</feature>
<dbReference type="SUPFAM" id="SSF52794">
    <property type="entry name" value="PTS system IIB component-like"/>
    <property type="match status" value="1"/>
</dbReference>
<feature type="transmembrane region" description="Helical" evidence="12">
    <location>
        <begin position="630"/>
        <end position="649"/>
    </location>
</feature>
<evidence type="ECO:0000256" key="4">
    <source>
        <dbReference type="ARBA" id="ARBA00022553"/>
    </source>
</evidence>
<dbReference type="InterPro" id="IPR013011">
    <property type="entry name" value="PTS_EIIB_2"/>
</dbReference>